<dbReference type="AlphaFoldDB" id="A0AAD1XZA6"/>
<feature type="domain" description="Nudix hydrolase" evidence="1">
    <location>
        <begin position="39"/>
        <end position="168"/>
    </location>
</feature>
<evidence type="ECO:0000259" key="1">
    <source>
        <dbReference type="PROSITE" id="PS51462"/>
    </source>
</evidence>
<dbReference type="Proteomes" id="UP001295684">
    <property type="component" value="Unassembled WGS sequence"/>
</dbReference>
<dbReference type="SUPFAM" id="SSF55811">
    <property type="entry name" value="Nudix"/>
    <property type="match status" value="1"/>
</dbReference>
<dbReference type="InterPro" id="IPR000086">
    <property type="entry name" value="NUDIX_hydrolase_dom"/>
</dbReference>
<dbReference type="EMBL" id="CAMPGE010023979">
    <property type="protein sequence ID" value="CAI2381852.1"/>
    <property type="molecule type" value="Genomic_DNA"/>
</dbReference>
<dbReference type="PROSITE" id="PS51462">
    <property type="entry name" value="NUDIX"/>
    <property type="match status" value="1"/>
</dbReference>
<accession>A0AAD1XZA6</accession>
<reference evidence="2" key="1">
    <citation type="submission" date="2023-07" db="EMBL/GenBank/DDBJ databases">
        <authorList>
            <consortium name="AG Swart"/>
            <person name="Singh M."/>
            <person name="Singh A."/>
            <person name="Seah K."/>
            <person name="Emmerich C."/>
        </authorList>
    </citation>
    <scope>NUCLEOTIDE SEQUENCE</scope>
    <source>
        <strain evidence="2">DP1</strain>
    </source>
</reference>
<dbReference type="Pfam" id="PF00293">
    <property type="entry name" value="NUDIX"/>
    <property type="match status" value="1"/>
</dbReference>
<comment type="caution">
    <text evidence="2">The sequence shown here is derived from an EMBL/GenBank/DDBJ whole genome shotgun (WGS) entry which is preliminary data.</text>
</comment>
<proteinExistence type="predicted"/>
<dbReference type="InterPro" id="IPR015797">
    <property type="entry name" value="NUDIX_hydrolase-like_dom_sf"/>
</dbReference>
<dbReference type="PANTHER" id="PTHR10885:SF0">
    <property type="entry name" value="ISOPENTENYL-DIPHOSPHATE DELTA-ISOMERASE"/>
    <property type="match status" value="1"/>
</dbReference>
<organism evidence="2 3">
    <name type="scientific">Euplotes crassus</name>
    <dbReference type="NCBI Taxonomy" id="5936"/>
    <lineage>
        <taxon>Eukaryota</taxon>
        <taxon>Sar</taxon>
        <taxon>Alveolata</taxon>
        <taxon>Ciliophora</taxon>
        <taxon>Intramacronucleata</taxon>
        <taxon>Spirotrichea</taxon>
        <taxon>Hypotrichia</taxon>
        <taxon>Euplotida</taxon>
        <taxon>Euplotidae</taxon>
        <taxon>Moneuplotes</taxon>
    </lineage>
</organism>
<sequence length="182" mass="21320">MEKETLVLENTVKENVLEVDDNNFPIGEISRREMREKNVWHRASYIYVKNSKNELCIHLRSSKKELYPGHWDVCAGGCMNYGLTDEENATKELAEEYGVQGVKLDFVCSVRKEIDISKSYLSIFVCEWDGEIKVQEEEVQEYKWVTLGQLREDFLENPEVNMKPEGVEVLEMLIKHYGYLKE</sequence>
<dbReference type="Gene3D" id="3.90.79.10">
    <property type="entry name" value="Nucleoside Triphosphate Pyrophosphohydrolase"/>
    <property type="match status" value="1"/>
</dbReference>
<keyword evidence="3" id="KW-1185">Reference proteome</keyword>
<dbReference type="CDD" id="cd04697">
    <property type="entry name" value="NUDIX_Hydrolase"/>
    <property type="match status" value="1"/>
</dbReference>
<evidence type="ECO:0000313" key="2">
    <source>
        <dbReference type="EMBL" id="CAI2381852.1"/>
    </source>
</evidence>
<dbReference type="GO" id="GO:0003824">
    <property type="term" value="F:catalytic activity"/>
    <property type="evidence" value="ECO:0007669"/>
    <property type="project" value="UniProtKB-ARBA"/>
</dbReference>
<name>A0AAD1XZA6_EUPCR</name>
<gene>
    <name evidence="2" type="ORF">ECRASSUSDP1_LOCUS23318</name>
</gene>
<protein>
    <recommendedName>
        <fullName evidence="1">Nudix hydrolase domain-containing protein</fullName>
    </recommendedName>
</protein>
<dbReference type="PANTHER" id="PTHR10885">
    <property type="entry name" value="ISOPENTENYL-DIPHOSPHATE DELTA-ISOMERASE"/>
    <property type="match status" value="1"/>
</dbReference>
<evidence type="ECO:0000313" key="3">
    <source>
        <dbReference type="Proteomes" id="UP001295684"/>
    </source>
</evidence>